<comment type="caution">
    <text evidence="8">The sequence shown here is derived from an EMBL/GenBank/DDBJ whole genome shotgun (WGS) entry which is preliminary data.</text>
</comment>
<comment type="similarity">
    <text evidence="1 6">Belongs to the glycosyl hydrolase 28 family.</text>
</comment>
<dbReference type="GO" id="GO:0005975">
    <property type="term" value="P:carbohydrate metabolic process"/>
    <property type="evidence" value="ECO:0007669"/>
    <property type="project" value="InterPro"/>
</dbReference>
<dbReference type="SUPFAM" id="SSF51126">
    <property type="entry name" value="Pectin lyase-like"/>
    <property type="match status" value="1"/>
</dbReference>
<dbReference type="OrthoDB" id="187139at2759"/>
<keyword evidence="3" id="KW-1015">Disulfide bond</keyword>
<dbReference type="InterPro" id="IPR012334">
    <property type="entry name" value="Pectin_lyas_fold"/>
</dbReference>
<name>A0A9W7AAU8_9STRA</name>
<reference evidence="9" key="1">
    <citation type="journal article" date="2023" name="Commun. Biol.">
        <title>Genome analysis of Parmales, the sister group of diatoms, reveals the evolutionary specialization of diatoms from phago-mixotrophs to photoautotrophs.</title>
        <authorList>
            <person name="Ban H."/>
            <person name="Sato S."/>
            <person name="Yoshikawa S."/>
            <person name="Yamada K."/>
            <person name="Nakamura Y."/>
            <person name="Ichinomiya M."/>
            <person name="Sato N."/>
            <person name="Blanc-Mathieu R."/>
            <person name="Endo H."/>
            <person name="Kuwata A."/>
            <person name="Ogata H."/>
        </authorList>
    </citation>
    <scope>NUCLEOTIDE SEQUENCE [LARGE SCALE GENOMIC DNA]</scope>
    <source>
        <strain evidence="9">NIES 3700</strain>
    </source>
</reference>
<evidence type="ECO:0000256" key="3">
    <source>
        <dbReference type="ARBA" id="ARBA00023157"/>
    </source>
</evidence>
<evidence type="ECO:0008006" key="10">
    <source>
        <dbReference type="Google" id="ProtNLM"/>
    </source>
</evidence>
<proteinExistence type="inferred from homology"/>
<organism evidence="8 9">
    <name type="scientific">Triparma laevis f. longispina</name>
    <dbReference type="NCBI Taxonomy" id="1714387"/>
    <lineage>
        <taxon>Eukaryota</taxon>
        <taxon>Sar</taxon>
        <taxon>Stramenopiles</taxon>
        <taxon>Ochrophyta</taxon>
        <taxon>Bolidophyceae</taxon>
        <taxon>Parmales</taxon>
        <taxon>Triparmaceae</taxon>
        <taxon>Triparma</taxon>
    </lineage>
</organism>
<evidence type="ECO:0000256" key="6">
    <source>
        <dbReference type="RuleBase" id="RU361169"/>
    </source>
</evidence>
<evidence type="ECO:0000256" key="7">
    <source>
        <dbReference type="SAM" id="SignalP"/>
    </source>
</evidence>
<dbReference type="EMBL" id="BRXW01000599">
    <property type="protein sequence ID" value="GMH68877.1"/>
    <property type="molecule type" value="Genomic_DNA"/>
</dbReference>
<dbReference type="AlphaFoldDB" id="A0A9W7AAU8"/>
<keyword evidence="9" id="KW-1185">Reference proteome</keyword>
<evidence type="ECO:0000256" key="2">
    <source>
        <dbReference type="ARBA" id="ARBA00022801"/>
    </source>
</evidence>
<feature type="signal peptide" evidence="7">
    <location>
        <begin position="1"/>
        <end position="18"/>
    </location>
</feature>
<keyword evidence="4" id="KW-0325">Glycoprotein</keyword>
<keyword evidence="7" id="KW-0732">Signal</keyword>
<keyword evidence="5 6" id="KW-0326">Glycosidase</keyword>
<accession>A0A9W7AAU8</accession>
<dbReference type="GO" id="GO:0004650">
    <property type="term" value="F:polygalacturonase activity"/>
    <property type="evidence" value="ECO:0007669"/>
    <property type="project" value="InterPro"/>
</dbReference>
<dbReference type="GO" id="GO:0046576">
    <property type="term" value="F:rhamnogalacturonan alpha-L-rhamnopyranosyl-(1-&gt;4)-alpha-D-galactopyranosyluronide lyase activity"/>
    <property type="evidence" value="ECO:0007669"/>
    <property type="project" value="UniProtKB-ARBA"/>
</dbReference>
<dbReference type="PANTHER" id="PTHR31736">
    <property type="match status" value="1"/>
</dbReference>
<protein>
    <recommendedName>
        <fullName evidence="10">Glycoside hydrolase family 28 protein</fullName>
    </recommendedName>
</protein>
<dbReference type="Proteomes" id="UP001165122">
    <property type="component" value="Unassembled WGS sequence"/>
</dbReference>
<dbReference type="Pfam" id="PF00295">
    <property type="entry name" value="Glyco_hydro_28"/>
    <property type="match status" value="1"/>
</dbReference>
<dbReference type="InterPro" id="IPR011050">
    <property type="entry name" value="Pectin_lyase_fold/virulence"/>
</dbReference>
<evidence type="ECO:0000313" key="8">
    <source>
        <dbReference type="EMBL" id="GMH68877.1"/>
    </source>
</evidence>
<evidence type="ECO:0000313" key="9">
    <source>
        <dbReference type="Proteomes" id="UP001165122"/>
    </source>
</evidence>
<dbReference type="Gene3D" id="2.160.20.10">
    <property type="entry name" value="Single-stranded right-handed beta-helix, Pectin lyase-like"/>
    <property type="match status" value="1"/>
</dbReference>
<sequence length="510" mass="55597">MRAALALLALTALPITFAIDAPTSPPFIHPRGKGEIVLPVSGTTLSIIDFGASTDADGLTNQKAVNSAIAALSQGDSLVIPKGTFKLVGGVVASGLRNNTITIDGTLEFEYNADDWPLDPDQKNEKFMDCIHVEDSIDVAITSSTVGIINGGGKPWWDKMIAGTLPPKNSDSRPKLIHFVSTADVLIEKIEMVNSPSWNLVVDATRAEIRNIEVKTNREYQRELKTKKYYSSSSDAKDKVKEWLVDKVSGLIPAWLLEPEDLNTDGIDPSGIDFWIHDVKIYNDDDSIAVKPSKGGSVGIDGTKYDCTQNMLLENMELVGFGASIGSVPPTPDRKCIDGITMRNVSMPGTGKGIYIKSNGNDCQDGKTSQLTNLLFEDFTITDPFWYAIWIGPQQQHEPGSDLGLDCALIYPLHDSQCPTQGCSDFENITFRNVEIVNPKLSPGAILGNSSNPMRNIHFENVVVKQDSHVLGRWPWHEDKFPFEGTYESVNCGTCTCNGCSPLPAGFVEV</sequence>
<gene>
    <name evidence="8" type="ORF">TrLO_g14931</name>
</gene>
<dbReference type="InterPro" id="IPR000743">
    <property type="entry name" value="Glyco_hydro_28"/>
</dbReference>
<evidence type="ECO:0000256" key="4">
    <source>
        <dbReference type="ARBA" id="ARBA00023180"/>
    </source>
</evidence>
<evidence type="ECO:0000256" key="1">
    <source>
        <dbReference type="ARBA" id="ARBA00008834"/>
    </source>
</evidence>
<keyword evidence="2 6" id="KW-0378">Hydrolase</keyword>
<dbReference type="PANTHER" id="PTHR31736:SF19">
    <property type="entry name" value="PECTIN LYASE SUPERFAMILY PROTEIN-RELATED"/>
    <property type="match status" value="1"/>
</dbReference>
<evidence type="ECO:0000256" key="5">
    <source>
        <dbReference type="ARBA" id="ARBA00023295"/>
    </source>
</evidence>
<feature type="chain" id="PRO_5040967980" description="Glycoside hydrolase family 28 protein" evidence="7">
    <location>
        <begin position="19"/>
        <end position="510"/>
    </location>
</feature>